<reference evidence="7 8" key="1">
    <citation type="submission" date="2018-10" db="EMBL/GenBank/DDBJ databases">
        <authorList>
            <person name="Li J."/>
        </authorList>
    </citation>
    <scope>NUCLEOTIDE SEQUENCE [LARGE SCALE GENOMIC DNA]</scope>
    <source>
        <strain evidence="7 8">CCTCC AB209002</strain>
    </source>
</reference>
<evidence type="ECO:0000256" key="4">
    <source>
        <dbReference type="PROSITE-ProRule" id="PRU00510"/>
    </source>
</evidence>
<evidence type="ECO:0000259" key="6">
    <source>
        <dbReference type="Pfam" id="PF01258"/>
    </source>
</evidence>
<dbReference type="RefSeq" id="WP_121673270.1">
    <property type="nucleotide sequence ID" value="NZ_BMXM01000007.1"/>
</dbReference>
<sequence>MENSRLDASTLEHFRTVLEAQRAELLEQTAHHETSLAEVRVARDGESDDEHDPEGPTIASEWSRLTGLQEAGARELTVIDKALARVENGSFGICTSCGNPIARARLDARPAAELCIDCARRAEERH</sequence>
<evidence type="ECO:0000256" key="2">
    <source>
        <dbReference type="ARBA" id="ARBA00022771"/>
    </source>
</evidence>
<dbReference type="PROSITE" id="PS51128">
    <property type="entry name" value="ZF_DKSA_2"/>
    <property type="match status" value="1"/>
</dbReference>
<proteinExistence type="predicted"/>
<feature type="region of interest" description="Disordered" evidence="5">
    <location>
        <begin position="28"/>
        <end position="63"/>
    </location>
</feature>
<comment type="caution">
    <text evidence="7">The sequence shown here is derived from an EMBL/GenBank/DDBJ whole genome shotgun (WGS) entry which is preliminary data.</text>
</comment>
<dbReference type="EMBL" id="RCUV01000011">
    <property type="protein sequence ID" value="RLP70212.1"/>
    <property type="molecule type" value="Genomic_DNA"/>
</dbReference>
<feature type="compositionally biased region" description="Basic and acidic residues" evidence="5">
    <location>
        <begin position="28"/>
        <end position="45"/>
    </location>
</feature>
<dbReference type="GO" id="GO:0008270">
    <property type="term" value="F:zinc ion binding"/>
    <property type="evidence" value="ECO:0007669"/>
    <property type="project" value="UniProtKB-KW"/>
</dbReference>
<organism evidence="7 8">
    <name type="scientific">Mycetocola manganoxydans</name>
    <dbReference type="NCBI Taxonomy" id="699879"/>
    <lineage>
        <taxon>Bacteria</taxon>
        <taxon>Bacillati</taxon>
        <taxon>Actinomycetota</taxon>
        <taxon>Actinomycetes</taxon>
        <taxon>Micrococcales</taxon>
        <taxon>Microbacteriaceae</taxon>
        <taxon>Mycetocola</taxon>
    </lineage>
</organism>
<gene>
    <name evidence="7" type="ORF">D9V29_10460</name>
</gene>
<evidence type="ECO:0000256" key="3">
    <source>
        <dbReference type="ARBA" id="ARBA00022833"/>
    </source>
</evidence>
<dbReference type="OrthoDB" id="1121111at2"/>
<dbReference type="SUPFAM" id="SSF109635">
    <property type="entry name" value="DnaK suppressor protein DksA, alpha-hairpin domain"/>
    <property type="match status" value="1"/>
</dbReference>
<keyword evidence="1" id="KW-0479">Metal-binding</keyword>
<dbReference type="Gene3D" id="1.20.120.910">
    <property type="entry name" value="DksA, coiled-coil domain"/>
    <property type="match status" value="1"/>
</dbReference>
<name>A0A3L6ZT51_9MICO</name>
<dbReference type="AlphaFoldDB" id="A0A3L6ZT51"/>
<dbReference type="PANTHER" id="PTHR33823:SF4">
    <property type="entry name" value="GENERAL STRESS PROTEIN 16O"/>
    <property type="match status" value="1"/>
</dbReference>
<dbReference type="SUPFAM" id="SSF57716">
    <property type="entry name" value="Glucocorticoid receptor-like (DNA-binding domain)"/>
    <property type="match status" value="1"/>
</dbReference>
<dbReference type="InterPro" id="IPR037187">
    <property type="entry name" value="DnaK_N"/>
</dbReference>
<dbReference type="Proteomes" id="UP000270299">
    <property type="component" value="Unassembled WGS sequence"/>
</dbReference>
<feature type="zinc finger region" description="dksA C4-type" evidence="4">
    <location>
        <begin position="94"/>
        <end position="118"/>
    </location>
</feature>
<protein>
    <submittedName>
        <fullName evidence="7">Molecular chaperone DnaK</fullName>
    </submittedName>
</protein>
<evidence type="ECO:0000256" key="1">
    <source>
        <dbReference type="ARBA" id="ARBA00022723"/>
    </source>
</evidence>
<evidence type="ECO:0000313" key="7">
    <source>
        <dbReference type="EMBL" id="RLP70212.1"/>
    </source>
</evidence>
<keyword evidence="3" id="KW-0862">Zinc</keyword>
<keyword evidence="2" id="KW-0863">Zinc-finger</keyword>
<accession>A0A3L6ZT51</accession>
<dbReference type="Pfam" id="PF01258">
    <property type="entry name" value="zf-dskA_traR"/>
    <property type="match status" value="1"/>
</dbReference>
<keyword evidence="8" id="KW-1185">Reference proteome</keyword>
<dbReference type="PANTHER" id="PTHR33823">
    <property type="entry name" value="RNA POLYMERASE-BINDING TRANSCRIPTION FACTOR DKSA-RELATED"/>
    <property type="match status" value="1"/>
</dbReference>
<evidence type="ECO:0000256" key="5">
    <source>
        <dbReference type="SAM" id="MobiDB-lite"/>
    </source>
</evidence>
<feature type="domain" description="Zinc finger DksA/TraR C4-type" evidence="6">
    <location>
        <begin position="89"/>
        <end position="123"/>
    </location>
</feature>
<dbReference type="InterPro" id="IPR000962">
    <property type="entry name" value="Znf_DskA_TraR"/>
</dbReference>
<evidence type="ECO:0000313" key="8">
    <source>
        <dbReference type="Proteomes" id="UP000270299"/>
    </source>
</evidence>